<feature type="region of interest" description="Disordered" evidence="10">
    <location>
        <begin position="1"/>
        <end position="28"/>
    </location>
</feature>
<evidence type="ECO:0000256" key="8">
    <source>
        <dbReference type="PIRSR" id="PIRSR001434-2"/>
    </source>
</evidence>
<dbReference type="GO" id="GO:0004123">
    <property type="term" value="F:cystathionine gamma-lyase activity"/>
    <property type="evidence" value="ECO:0007669"/>
    <property type="project" value="TreeGrafter"/>
</dbReference>
<comment type="caution">
    <text evidence="11">The sequence shown here is derived from an EMBL/GenBank/DDBJ whole genome shotgun (WGS) entry which is preliminary data.</text>
</comment>
<feature type="modified residue" description="N6-(pyridoxal phosphate)lysine" evidence="8">
    <location>
        <position position="196"/>
    </location>
</feature>
<dbReference type="RefSeq" id="WP_115849057.1">
    <property type="nucleotide sequence ID" value="NZ_QTUC01000001.1"/>
</dbReference>
<dbReference type="OrthoDB" id="9780685at2"/>
<comment type="similarity">
    <text evidence="2 9">Belongs to the trans-sulfuration enzymes family.</text>
</comment>
<dbReference type="GO" id="GO:0019343">
    <property type="term" value="P:cysteine biosynthetic process via cystathionine"/>
    <property type="evidence" value="ECO:0007669"/>
    <property type="project" value="TreeGrafter"/>
</dbReference>
<evidence type="ECO:0000256" key="5">
    <source>
        <dbReference type="ARBA" id="ARBA00047199"/>
    </source>
</evidence>
<reference evidence="11 12" key="1">
    <citation type="submission" date="2018-08" db="EMBL/GenBank/DDBJ databases">
        <title>Sequencing the genomes of 1000 actinobacteria strains.</title>
        <authorList>
            <person name="Klenk H.-P."/>
        </authorList>
    </citation>
    <scope>NUCLEOTIDE SEQUENCE [LARGE SCALE GENOMIC DNA]</scope>
    <source>
        <strain evidence="11 12">DSM 22891</strain>
    </source>
</reference>
<dbReference type="Pfam" id="PF01053">
    <property type="entry name" value="Cys_Met_Meta_PP"/>
    <property type="match status" value="1"/>
</dbReference>
<dbReference type="GO" id="GO:0047982">
    <property type="term" value="F:homocysteine desulfhydrase activity"/>
    <property type="evidence" value="ECO:0007669"/>
    <property type="project" value="UniProtKB-EC"/>
</dbReference>
<keyword evidence="12" id="KW-1185">Reference proteome</keyword>
<evidence type="ECO:0000256" key="3">
    <source>
        <dbReference type="ARBA" id="ARBA00022898"/>
    </source>
</evidence>
<evidence type="ECO:0000256" key="10">
    <source>
        <dbReference type="SAM" id="MobiDB-lite"/>
    </source>
</evidence>
<dbReference type="InterPro" id="IPR015424">
    <property type="entry name" value="PyrdxlP-dep_Trfase"/>
</dbReference>
<dbReference type="PANTHER" id="PTHR11808">
    <property type="entry name" value="TRANS-SULFURATION ENZYME FAMILY MEMBER"/>
    <property type="match status" value="1"/>
</dbReference>
<dbReference type="SUPFAM" id="SSF53383">
    <property type="entry name" value="PLP-dependent transferases"/>
    <property type="match status" value="1"/>
</dbReference>
<dbReference type="GO" id="GO:0005737">
    <property type="term" value="C:cytoplasm"/>
    <property type="evidence" value="ECO:0007669"/>
    <property type="project" value="TreeGrafter"/>
</dbReference>
<dbReference type="EC" id="4.4.1.2" evidence="4"/>
<name>A0A3D9V890_THECX</name>
<comment type="catalytic activity">
    <reaction evidence="7">
        <text>L-methionine + H2O = methanethiol + 2-oxobutanoate + NH4(+)</text>
        <dbReference type="Rhea" id="RHEA:23800"/>
        <dbReference type="ChEBI" id="CHEBI:15377"/>
        <dbReference type="ChEBI" id="CHEBI:16007"/>
        <dbReference type="ChEBI" id="CHEBI:16763"/>
        <dbReference type="ChEBI" id="CHEBI:28938"/>
        <dbReference type="ChEBI" id="CHEBI:57844"/>
        <dbReference type="EC" id="4.4.1.11"/>
    </reaction>
    <physiologicalReaction direction="left-to-right" evidence="7">
        <dbReference type="Rhea" id="RHEA:23801"/>
    </physiologicalReaction>
</comment>
<dbReference type="PIRSF" id="PIRSF001434">
    <property type="entry name" value="CGS"/>
    <property type="match status" value="1"/>
</dbReference>
<comment type="catalytic activity">
    <reaction evidence="6">
        <text>L-homocysteine + H2O = 2-oxobutanoate + hydrogen sulfide + NH4(+) + H(+)</text>
        <dbReference type="Rhea" id="RHEA:14501"/>
        <dbReference type="ChEBI" id="CHEBI:15377"/>
        <dbReference type="ChEBI" id="CHEBI:15378"/>
        <dbReference type="ChEBI" id="CHEBI:16763"/>
        <dbReference type="ChEBI" id="CHEBI:28938"/>
        <dbReference type="ChEBI" id="CHEBI:29919"/>
        <dbReference type="ChEBI" id="CHEBI:58199"/>
        <dbReference type="EC" id="4.4.1.2"/>
    </reaction>
    <physiologicalReaction direction="left-to-right" evidence="6">
        <dbReference type="Rhea" id="RHEA:14502"/>
    </physiologicalReaction>
</comment>
<feature type="compositionally biased region" description="Polar residues" evidence="10">
    <location>
        <begin position="1"/>
        <end position="15"/>
    </location>
</feature>
<dbReference type="GO" id="GO:0018826">
    <property type="term" value="F:methionine gamma-lyase activity"/>
    <property type="evidence" value="ECO:0007669"/>
    <property type="project" value="UniProtKB-EC"/>
</dbReference>
<evidence type="ECO:0000256" key="2">
    <source>
        <dbReference type="ARBA" id="ARBA00009077"/>
    </source>
</evidence>
<dbReference type="PANTHER" id="PTHR11808:SF15">
    <property type="entry name" value="CYSTATHIONINE GAMMA-LYASE"/>
    <property type="match status" value="1"/>
</dbReference>
<evidence type="ECO:0000313" key="12">
    <source>
        <dbReference type="Proteomes" id="UP000256485"/>
    </source>
</evidence>
<dbReference type="GO" id="GO:0030170">
    <property type="term" value="F:pyridoxal phosphate binding"/>
    <property type="evidence" value="ECO:0007669"/>
    <property type="project" value="InterPro"/>
</dbReference>
<dbReference type="InterPro" id="IPR015421">
    <property type="entry name" value="PyrdxlP-dep_Trfase_major"/>
</dbReference>
<keyword evidence="3 8" id="KW-0663">Pyridoxal phosphate</keyword>
<dbReference type="GO" id="GO:0003962">
    <property type="term" value="F:cystathionine gamma-synthase activity"/>
    <property type="evidence" value="ECO:0007669"/>
    <property type="project" value="TreeGrafter"/>
</dbReference>
<evidence type="ECO:0000256" key="1">
    <source>
        <dbReference type="ARBA" id="ARBA00001933"/>
    </source>
</evidence>
<accession>A0A3D9V890</accession>
<gene>
    <name evidence="11" type="ORF">DFJ64_0607</name>
</gene>
<dbReference type="AlphaFoldDB" id="A0A3D9V890"/>
<evidence type="ECO:0000256" key="4">
    <source>
        <dbReference type="ARBA" id="ARBA00047175"/>
    </source>
</evidence>
<evidence type="ECO:0000256" key="7">
    <source>
        <dbReference type="ARBA" id="ARBA00052699"/>
    </source>
</evidence>
<evidence type="ECO:0000256" key="6">
    <source>
        <dbReference type="ARBA" id="ARBA00048780"/>
    </source>
</evidence>
<organism evidence="11 12">
    <name type="scientific">Thermasporomyces composti</name>
    <dbReference type="NCBI Taxonomy" id="696763"/>
    <lineage>
        <taxon>Bacteria</taxon>
        <taxon>Bacillati</taxon>
        <taxon>Actinomycetota</taxon>
        <taxon>Actinomycetes</taxon>
        <taxon>Propionibacteriales</taxon>
        <taxon>Nocardioidaceae</taxon>
        <taxon>Thermasporomyces</taxon>
    </lineage>
</organism>
<dbReference type="InterPro" id="IPR015422">
    <property type="entry name" value="PyrdxlP-dep_Trfase_small"/>
</dbReference>
<comment type="cofactor">
    <cofactor evidence="1 9">
        <name>pyridoxal 5'-phosphate</name>
        <dbReference type="ChEBI" id="CHEBI:597326"/>
    </cofactor>
</comment>
<dbReference type="Proteomes" id="UP000256485">
    <property type="component" value="Unassembled WGS sequence"/>
</dbReference>
<dbReference type="Gene3D" id="3.90.1150.10">
    <property type="entry name" value="Aspartate Aminotransferase, domain 1"/>
    <property type="match status" value="1"/>
</dbReference>
<protein>
    <recommendedName>
        <fullName evidence="4">homocysteine desulfhydrase</fullName>
        <ecNumber evidence="4">4.4.1.2</ecNumber>
    </recommendedName>
    <alternativeName>
        <fullName evidence="5">Homocysteine desulfhydrase</fullName>
    </alternativeName>
</protein>
<dbReference type="InterPro" id="IPR000277">
    <property type="entry name" value="Cys/Met-Metab_PyrdxlP-dep_enz"/>
</dbReference>
<dbReference type="EMBL" id="QTUC01000001">
    <property type="protein sequence ID" value="REF35235.1"/>
    <property type="molecule type" value="Genomic_DNA"/>
</dbReference>
<dbReference type="FunFam" id="3.40.640.10:FF:000046">
    <property type="entry name" value="Cystathionine gamma-lyase"/>
    <property type="match status" value="1"/>
</dbReference>
<evidence type="ECO:0000313" key="11">
    <source>
        <dbReference type="EMBL" id="REF35235.1"/>
    </source>
</evidence>
<dbReference type="CDD" id="cd00614">
    <property type="entry name" value="CGS_like"/>
    <property type="match status" value="1"/>
</dbReference>
<proteinExistence type="inferred from homology"/>
<evidence type="ECO:0000256" key="9">
    <source>
        <dbReference type="RuleBase" id="RU362118"/>
    </source>
</evidence>
<dbReference type="Gene3D" id="3.40.640.10">
    <property type="entry name" value="Type I PLP-dependent aspartate aminotransferase-like (Major domain)"/>
    <property type="match status" value="1"/>
</dbReference>
<sequence length="384" mass="40583">MPDSTQSLALSTRSVTAGRPRRDPDAPLNAPLVLASTYVAGGTMEYGRYGNPTWEAFEEALGALENGRALAFSSGVAAIATVLDLVPVGGVVVAPRHAYLGTLGQLADLEASGRIAEARLVDVADTDAVRCAVTGADLLLVESPTNPALEIADLPAVCAAGRAEGAVVVVDNTFATPLLQRPIDVGADIVAHSVTKFLAGHGDVVMGALVTAPTPRGDELYGRLEERRKRFGAIPGPFEAWLALRGMRTLHVRLERACANAAELADRLSRHRAVERVRYPGLPTDPGHARARDQMDGFGAIISIEVRGGLAAADRVTRMTRLWVNATSLGGVESTLERRRRWPGESPTIPDNLVRLSVGIEDVDDLWADLDAALNAVAEDAGST</sequence>
<dbReference type="GO" id="GO:0019346">
    <property type="term" value="P:transsulfuration"/>
    <property type="evidence" value="ECO:0007669"/>
    <property type="project" value="InterPro"/>
</dbReference>